<organism evidence="5 6">
    <name type="scientific">Piscirickettsia salmonis</name>
    <dbReference type="NCBI Taxonomy" id="1238"/>
    <lineage>
        <taxon>Bacteria</taxon>
        <taxon>Pseudomonadati</taxon>
        <taxon>Pseudomonadota</taxon>
        <taxon>Gammaproteobacteria</taxon>
        <taxon>Thiotrichales</taxon>
        <taxon>Piscirickettsiaceae</taxon>
        <taxon>Piscirickettsia</taxon>
    </lineage>
</organism>
<dbReference type="InterPro" id="IPR003825">
    <property type="entry name" value="Colicin-V_CvpA"/>
</dbReference>
<evidence type="ECO:0000256" key="2">
    <source>
        <dbReference type="ARBA" id="ARBA00022692"/>
    </source>
</evidence>
<evidence type="ECO:0000256" key="4">
    <source>
        <dbReference type="ARBA" id="ARBA00023136"/>
    </source>
</evidence>
<dbReference type="OrthoDB" id="9810601at2"/>
<gene>
    <name evidence="5" type="primary">cvpA</name>
    <name evidence="5" type="ORF">KU39_1356</name>
</gene>
<sequence>MSLNWVDIVLLAIVGISTVLSLARGFVRELLSLLVWAGAFLGAMRYAPQFSDRFHYFSKLPSVQYAISYICIFLAILLLGMLIAAILVRLVQKSELDLTDRLLGVIFGAARGLLLVMLIVFAVNATDFAKQSDWLGARLVPYLTQAVQWTRAHIPKELLSLSESEPKEDDASAVKN</sequence>
<reference evidence="5 6" key="1">
    <citation type="journal article" date="2014" name="Genome Announc.">
        <title>Comparative Genome Analysis of Two Isolates of the Fish Pathogen Piscirickettsia salmonis from Different Hosts Reveals Major Differences in Virulence-Associated Secretion Systems.</title>
        <authorList>
            <person name="Bohle H."/>
            <person name="Henriquez P."/>
            <person name="Grothusen H."/>
            <person name="Navas E."/>
            <person name="Sandoval A."/>
            <person name="Bustamante F."/>
            <person name="Bustos P."/>
            <person name="Mancilla M."/>
        </authorList>
    </citation>
    <scope>NUCLEOTIDE SEQUENCE [LARGE SCALE GENOMIC DNA]</scope>
    <source>
        <strain evidence="6">B1-32597</strain>
    </source>
</reference>
<dbReference type="RefSeq" id="WP_017376449.1">
    <property type="nucleotide sequence ID" value="NZ_CP012508.1"/>
</dbReference>
<dbReference type="AlphaFoldDB" id="A0A1L6TB97"/>
<dbReference type="GO" id="GO:0009403">
    <property type="term" value="P:toxin biosynthetic process"/>
    <property type="evidence" value="ECO:0007669"/>
    <property type="project" value="InterPro"/>
</dbReference>
<name>A0A1L6TB97_PISSA</name>
<dbReference type="PANTHER" id="PTHR36926">
    <property type="entry name" value="COLICIN V PRODUCTION PROTEIN"/>
    <property type="match status" value="1"/>
</dbReference>
<protein>
    <submittedName>
        <fullName evidence="5">Colicin V production protein, CvpA</fullName>
    </submittedName>
</protein>
<dbReference type="InterPro" id="IPR052719">
    <property type="entry name" value="CvpA-like"/>
</dbReference>
<evidence type="ECO:0000313" key="6">
    <source>
        <dbReference type="Proteomes" id="UP000029558"/>
    </source>
</evidence>
<dbReference type="PANTHER" id="PTHR36926:SF1">
    <property type="entry name" value="COLICIN V PRODUCTION PROTEIN"/>
    <property type="match status" value="1"/>
</dbReference>
<keyword evidence="4" id="KW-0472">Membrane</keyword>
<comment type="subcellular location">
    <subcellularLocation>
        <location evidence="1">Membrane</location>
        <topology evidence="1">Multi-pass membrane protein</topology>
    </subcellularLocation>
</comment>
<evidence type="ECO:0000256" key="1">
    <source>
        <dbReference type="ARBA" id="ARBA00004141"/>
    </source>
</evidence>
<evidence type="ECO:0000313" key="5">
    <source>
        <dbReference type="EMBL" id="ALB22538.1"/>
    </source>
</evidence>
<dbReference type="EMBL" id="CP012508">
    <property type="protein sequence ID" value="ALB22538.1"/>
    <property type="molecule type" value="Genomic_DNA"/>
</dbReference>
<accession>A0A1L6TB97</accession>
<keyword evidence="2" id="KW-0812">Transmembrane</keyword>
<dbReference type="Pfam" id="PF02674">
    <property type="entry name" value="Colicin_V"/>
    <property type="match status" value="1"/>
</dbReference>
<proteinExistence type="predicted"/>
<dbReference type="GO" id="GO:0016020">
    <property type="term" value="C:membrane"/>
    <property type="evidence" value="ECO:0007669"/>
    <property type="project" value="UniProtKB-SubCell"/>
</dbReference>
<dbReference type="Proteomes" id="UP000029558">
    <property type="component" value="Chromosome"/>
</dbReference>
<evidence type="ECO:0000256" key="3">
    <source>
        <dbReference type="ARBA" id="ARBA00022989"/>
    </source>
</evidence>
<keyword evidence="3" id="KW-1133">Transmembrane helix</keyword>